<feature type="non-terminal residue" evidence="2">
    <location>
        <position position="76"/>
    </location>
</feature>
<keyword evidence="1" id="KW-0732">Signal</keyword>
<organism evidence="2">
    <name type="scientific">Nothobranchius pienaari</name>
    <dbReference type="NCBI Taxonomy" id="704102"/>
    <lineage>
        <taxon>Eukaryota</taxon>
        <taxon>Metazoa</taxon>
        <taxon>Chordata</taxon>
        <taxon>Craniata</taxon>
        <taxon>Vertebrata</taxon>
        <taxon>Euteleostomi</taxon>
        <taxon>Actinopterygii</taxon>
        <taxon>Neopterygii</taxon>
        <taxon>Teleostei</taxon>
        <taxon>Neoteleostei</taxon>
        <taxon>Acanthomorphata</taxon>
        <taxon>Ovalentaria</taxon>
        <taxon>Atherinomorphae</taxon>
        <taxon>Cyprinodontiformes</taxon>
        <taxon>Nothobranchiidae</taxon>
        <taxon>Nothobranchius</taxon>
    </lineage>
</organism>
<dbReference type="EMBL" id="HAEF01010968">
    <property type="protein sequence ID" value="SBR51418.1"/>
    <property type="molecule type" value="Transcribed_RNA"/>
</dbReference>
<sequence length="76" mass="8302">CRLACCCLWLSSCSPSSAWSFTVESCTRPAHRSPESWKTRQRTRLSTSSRVACVSVQQNMTAAKTGSDQMTASPSL</sequence>
<gene>
    <name evidence="2" type="primary">CACNA1R</name>
</gene>
<feature type="chain" id="PRO_5008374613" evidence="1">
    <location>
        <begin position="21"/>
        <end position="76"/>
    </location>
</feature>
<reference evidence="2" key="2">
    <citation type="submission" date="2016-06" db="EMBL/GenBank/DDBJ databases">
        <title>The genome of a short-lived fish provides insights into sex chromosome evolution and the genetic control of aging.</title>
        <authorList>
            <person name="Reichwald K."/>
            <person name="Felder M."/>
            <person name="Petzold A."/>
            <person name="Koch P."/>
            <person name="Groth M."/>
            <person name="Platzer M."/>
        </authorList>
    </citation>
    <scope>NUCLEOTIDE SEQUENCE</scope>
    <source>
        <tissue evidence="2">Brain</tissue>
    </source>
</reference>
<protein>
    <submittedName>
        <fullName evidence="2">Calcium channel, voltage-dependent, alpha 1R subunit</fullName>
    </submittedName>
</protein>
<reference evidence="2" key="1">
    <citation type="submission" date="2016-05" db="EMBL/GenBank/DDBJ databases">
        <authorList>
            <person name="Lavstsen T."/>
            <person name="Jespersen J.S."/>
        </authorList>
    </citation>
    <scope>NUCLEOTIDE SEQUENCE</scope>
    <source>
        <tissue evidence="2">Brain</tissue>
    </source>
</reference>
<evidence type="ECO:0000256" key="1">
    <source>
        <dbReference type="SAM" id="SignalP"/>
    </source>
</evidence>
<feature type="signal peptide" evidence="1">
    <location>
        <begin position="1"/>
        <end position="20"/>
    </location>
</feature>
<proteinExistence type="predicted"/>
<dbReference type="AlphaFoldDB" id="A0A1A8M3T0"/>
<feature type="non-terminal residue" evidence="2">
    <location>
        <position position="1"/>
    </location>
</feature>
<evidence type="ECO:0000313" key="2">
    <source>
        <dbReference type="EMBL" id="SBR51418.1"/>
    </source>
</evidence>
<accession>A0A1A8M3T0</accession>
<name>A0A1A8M3T0_9TELE</name>